<dbReference type="Proteomes" id="UP000078541">
    <property type="component" value="Unassembled WGS sequence"/>
</dbReference>
<name>A0A151JYM1_9HYME</name>
<dbReference type="EMBL" id="KQ981456">
    <property type="protein sequence ID" value="KYN41564.1"/>
    <property type="molecule type" value="Genomic_DNA"/>
</dbReference>
<feature type="compositionally biased region" description="Basic and acidic residues" evidence="1">
    <location>
        <begin position="1"/>
        <end position="16"/>
    </location>
</feature>
<organism evidence="2 3">
    <name type="scientific">Trachymyrmex septentrionalis</name>
    <dbReference type="NCBI Taxonomy" id="34720"/>
    <lineage>
        <taxon>Eukaryota</taxon>
        <taxon>Metazoa</taxon>
        <taxon>Ecdysozoa</taxon>
        <taxon>Arthropoda</taxon>
        <taxon>Hexapoda</taxon>
        <taxon>Insecta</taxon>
        <taxon>Pterygota</taxon>
        <taxon>Neoptera</taxon>
        <taxon>Endopterygota</taxon>
        <taxon>Hymenoptera</taxon>
        <taxon>Apocrita</taxon>
        <taxon>Aculeata</taxon>
        <taxon>Formicoidea</taxon>
        <taxon>Formicidae</taxon>
        <taxon>Myrmicinae</taxon>
        <taxon>Trachymyrmex</taxon>
    </lineage>
</organism>
<evidence type="ECO:0000256" key="1">
    <source>
        <dbReference type="SAM" id="MobiDB-lite"/>
    </source>
</evidence>
<evidence type="ECO:0000313" key="2">
    <source>
        <dbReference type="EMBL" id="KYN41564.1"/>
    </source>
</evidence>
<keyword evidence="3" id="KW-1185">Reference proteome</keyword>
<feature type="region of interest" description="Disordered" evidence="1">
    <location>
        <begin position="1"/>
        <end position="21"/>
    </location>
</feature>
<gene>
    <name evidence="2" type="ORF">ALC56_04027</name>
</gene>
<sequence length="60" mass="7091">MEEYKKKYTEKKDHNNKFGNDPKTCKFYQDLEKILGEKSYVKPIAVASHLNKKRISSEVI</sequence>
<dbReference type="AlphaFoldDB" id="A0A151JYM1"/>
<reference evidence="2 3" key="1">
    <citation type="submission" date="2016-03" db="EMBL/GenBank/DDBJ databases">
        <title>Trachymyrmex septentrionalis WGS genome.</title>
        <authorList>
            <person name="Nygaard S."/>
            <person name="Hu H."/>
            <person name="Boomsma J."/>
            <person name="Zhang G."/>
        </authorList>
    </citation>
    <scope>NUCLEOTIDE SEQUENCE [LARGE SCALE GENOMIC DNA]</scope>
    <source>
        <strain evidence="2">Tsep2-gDNA-1</strain>
        <tissue evidence="2">Whole body</tissue>
    </source>
</reference>
<protein>
    <submittedName>
        <fullName evidence="2">Uncharacterized protein</fullName>
    </submittedName>
</protein>
<evidence type="ECO:0000313" key="3">
    <source>
        <dbReference type="Proteomes" id="UP000078541"/>
    </source>
</evidence>
<accession>A0A151JYM1</accession>
<proteinExistence type="predicted"/>